<sequence length="252" mass="28575">MTTAAKQRRWTMQGLLRLKAPKVLAVLVGLVFSLPGLQWKTVDHAEFFSGKMQVTLQDMKEGMEYSRDVLVMKLHTCTGMFFICVDEPRNRMASRVVLLILLCAARGINWALEQPQGSVLEAHPSMQYLFRVVRTFRKSVRMGDFGADSQKSTWLYSGWALPMVFKYIDGKGVSRVAGASGLKLSQAYTPQFGRALARLRRRREAPVRKQAQQILQESAALADDADHPKLTHHMKKWLDSADLEPVFQYLTS</sequence>
<protein>
    <submittedName>
        <fullName evidence="1">Uncharacterized protein</fullName>
    </submittedName>
</protein>
<comment type="caution">
    <text evidence="1">The sequence shown here is derived from an EMBL/GenBank/DDBJ whole genome shotgun (WGS) entry which is preliminary data.</text>
</comment>
<keyword evidence="2" id="KW-1185">Reference proteome</keyword>
<gene>
    <name evidence="1" type="ORF">CCMP2556_LOCUS54281</name>
</gene>
<organism evidence="1 2">
    <name type="scientific">Durusdinium trenchii</name>
    <dbReference type="NCBI Taxonomy" id="1381693"/>
    <lineage>
        <taxon>Eukaryota</taxon>
        <taxon>Sar</taxon>
        <taxon>Alveolata</taxon>
        <taxon>Dinophyceae</taxon>
        <taxon>Suessiales</taxon>
        <taxon>Symbiodiniaceae</taxon>
        <taxon>Durusdinium</taxon>
    </lineage>
</organism>
<proteinExistence type="predicted"/>
<evidence type="ECO:0000313" key="1">
    <source>
        <dbReference type="EMBL" id="CAK9116803.1"/>
    </source>
</evidence>
<name>A0ABP0SWL6_9DINO</name>
<dbReference type="Proteomes" id="UP001642484">
    <property type="component" value="Unassembled WGS sequence"/>
</dbReference>
<dbReference type="EMBL" id="CAXAMN010028516">
    <property type="protein sequence ID" value="CAK9116803.1"/>
    <property type="molecule type" value="Genomic_DNA"/>
</dbReference>
<evidence type="ECO:0000313" key="2">
    <source>
        <dbReference type="Proteomes" id="UP001642484"/>
    </source>
</evidence>
<reference evidence="1 2" key="1">
    <citation type="submission" date="2024-02" db="EMBL/GenBank/DDBJ databases">
        <authorList>
            <person name="Chen Y."/>
            <person name="Shah S."/>
            <person name="Dougan E. K."/>
            <person name="Thang M."/>
            <person name="Chan C."/>
        </authorList>
    </citation>
    <scope>NUCLEOTIDE SEQUENCE [LARGE SCALE GENOMIC DNA]</scope>
</reference>
<accession>A0ABP0SWL6</accession>